<evidence type="ECO:0000313" key="4">
    <source>
        <dbReference type="EMBL" id="JAT12739.1"/>
    </source>
</evidence>
<sequence>MEAQDNEATRLTLEKATAEGIREDCERLIAEGEDVNVVNNLGWTPLMQAVRNGHCELARFLLSQNADVCIRNKHGVTAFTLAVPHCDQDLLATLYDCLEDELKEAESTNALQVACLGGPLTTLSWLLTNTVSQLNAVSSITGVTPLLLTMMGGHHDLTELLLRFGADKSISSMLGQDVFQLALLSGDRKLLRLLQEDSPKLTTCFSLRVKKPETRSIDPLFTSNNIHLNLQGYGDAVFINSPSRPVFKICNDDIETDFTSRLRPSPSLTSVFLPSPQKS</sequence>
<organism evidence="4">
    <name type="scientific">Graphocephala atropunctata</name>
    <dbReference type="NCBI Taxonomy" id="36148"/>
    <lineage>
        <taxon>Eukaryota</taxon>
        <taxon>Metazoa</taxon>
        <taxon>Ecdysozoa</taxon>
        <taxon>Arthropoda</taxon>
        <taxon>Hexapoda</taxon>
        <taxon>Insecta</taxon>
        <taxon>Pterygota</taxon>
        <taxon>Neoptera</taxon>
        <taxon>Paraneoptera</taxon>
        <taxon>Hemiptera</taxon>
        <taxon>Auchenorrhyncha</taxon>
        <taxon>Membracoidea</taxon>
        <taxon>Cicadellidae</taxon>
        <taxon>Cicadellinae</taxon>
        <taxon>Cicadellini</taxon>
        <taxon>Graphocephala</taxon>
    </lineage>
</organism>
<evidence type="ECO:0000256" key="3">
    <source>
        <dbReference type="PROSITE-ProRule" id="PRU00023"/>
    </source>
</evidence>
<dbReference type="PROSITE" id="PS50297">
    <property type="entry name" value="ANK_REP_REGION"/>
    <property type="match status" value="2"/>
</dbReference>
<dbReference type="Pfam" id="PF00023">
    <property type="entry name" value="Ank"/>
    <property type="match status" value="1"/>
</dbReference>
<dbReference type="PANTHER" id="PTHR24171">
    <property type="entry name" value="ANKYRIN REPEAT DOMAIN-CONTAINING PROTEIN 39-RELATED"/>
    <property type="match status" value="1"/>
</dbReference>
<dbReference type="AlphaFoldDB" id="A0A1B6KMQ6"/>
<dbReference type="InterPro" id="IPR002110">
    <property type="entry name" value="Ankyrin_rpt"/>
</dbReference>
<dbReference type="InterPro" id="IPR036770">
    <property type="entry name" value="Ankyrin_rpt-contain_sf"/>
</dbReference>
<keyword evidence="2 3" id="KW-0040">ANK repeat</keyword>
<evidence type="ECO:0000256" key="2">
    <source>
        <dbReference type="ARBA" id="ARBA00023043"/>
    </source>
</evidence>
<feature type="non-terminal residue" evidence="4">
    <location>
        <position position="279"/>
    </location>
</feature>
<dbReference type="PROSITE" id="PS50088">
    <property type="entry name" value="ANK_REPEAT"/>
    <property type="match status" value="2"/>
</dbReference>
<reference evidence="4" key="1">
    <citation type="submission" date="2015-11" db="EMBL/GenBank/DDBJ databases">
        <title>De novo transcriptome assembly of four potential Pierce s Disease insect vectors from Arizona vineyards.</title>
        <authorList>
            <person name="Tassone E.E."/>
        </authorList>
    </citation>
    <scope>NUCLEOTIDE SEQUENCE</scope>
</reference>
<dbReference type="SUPFAM" id="SSF48403">
    <property type="entry name" value="Ankyrin repeat"/>
    <property type="match status" value="1"/>
</dbReference>
<evidence type="ECO:0000256" key="1">
    <source>
        <dbReference type="ARBA" id="ARBA00022737"/>
    </source>
</evidence>
<dbReference type="SMART" id="SM00248">
    <property type="entry name" value="ANK"/>
    <property type="match status" value="4"/>
</dbReference>
<feature type="repeat" description="ANK" evidence="3">
    <location>
        <begin position="41"/>
        <end position="73"/>
    </location>
</feature>
<keyword evidence="1" id="KW-0677">Repeat</keyword>
<name>A0A1B6KMQ6_9HEMI</name>
<accession>A0A1B6KMQ6</accession>
<proteinExistence type="predicted"/>
<dbReference type="Pfam" id="PF12796">
    <property type="entry name" value="Ank_2"/>
    <property type="match status" value="1"/>
</dbReference>
<dbReference type="Gene3D" id="1.25.40.20">
    <property type="entry name" value="Ankyrin repeat-containing domain"/>
    <property type="match status" value="1"/>
</dbReference>
<dbReference type="EMBL" id="GEBQ01027238">
    <property type="protein sequence ID" value="JAT12739.1"/>
    <property type="molecule type" value="Transcribed_RNA"/>
</dbReference>
<feature type="repeat" description="ANK" evidence="3">
    <location>
        <begin position="141"/>
        <end position="173"/>
    </location>
</feature>
<protein>
    <submittedName>
        <fullName evidence="4">Uncharacterized protein</fullName>
    </submittedName>
</protein>
<gene>
    <name evidence="4" type="ORF">g.14741</name>
</gene>